<evidence type="ECO:0000313" key="16">
    <source>
        <dbReference type="Proteomes" id="UP000249056"/>
    </source>
</evidence>
<keyword evidence="16" id="KW-1185">Reference proteome</keyword>
<dbReference type="EC" id="3.6.4.13" evidence="2"/>
<dbReference type="GO" id="GO:0003723">
    <property type="term" value="F:RNA binding"/>
    <property type="evidence" value="ECO:0007669"/>
    <property type="project" value="UniProtKB-KW"/>
</dbReference>
<keyword evidence="9" id="KW-0539">Nucleus</keyword>
<evidence type="ECO:0000256" key="5">
    <source>
        <dbReference type="ARBA" id="ARBA00022801"/>
    </source>
</evidence>
<evidence type="ECO:0000256" key="6">
    <source>
        <dbReference type="ARBA" id="ARBA00022806"/>
    </source>
</evidence>
<feature type="short sequence motif" description="Q motif" evidence="11">
    <location>
        <begin position="49"/>
        <end position="77"/>
    </location>
</feature>
<proteinExistence type="predicted"/>
<dbReference type="InterPro" id="IPR027417">
    <property type="entry name" value="P-loop_NTPase"/>
</dbReference>
<feature type="domain" description="DEAD-box RNA helicase Q" evidence="14">
    <location>
        <begin position="49"/>
        <end position="77"/>
    </location>
</feature>
<sequence>MAPPAAGRKSKNIKKVKNDARTLKRKRDVEDLEKLQKAIDELDAKAEIKNFSELPLSEPTSSGLEASHFKTLTDVQSKAVPLALKGKDILGAAKTGSGKTLAFLVPVLENLYRQKWTELDGLGALIISPTRELAIQIFEVLRKIGRYITPSQQD</sequence>
<accession>A0A395J0W0</accession>
<dbReference type="Pfam" id="PF00270">
    <property type="entry name" value="DEAD"/>
    <property type="match status" value="1"/>
</dbReference>
<dbReference type="GO" id="GO:0016787">
    <property type="term" value="F:hydrolase activity"/>
    <property type="evidence" value="ECO:0007669"/>
    <property type="project" value="UniProtKB-KW"/>
</dbReference>
<dbReference type="GO" id="GO:0005634">
    <property type="term" value="C:nucleus"/>
    <property type="evidence" value="ECO:0007669"/>
    <property type="project" value="UniProtKB-SubCell"/>
</dbReference>
<dbReference type="InterPro" id="IPR050079">
    <property type="entry name" value="DEAD_box_RNA_helicase"/>
</dbReference>
<gene>
    <name evidence="15" type="ORF">DID88_005402</name>
</gene>
<comment type="subcellular location">
    <subcellularLocation>
        <location evidence="1">Nucleus</location>
    </subcellularLocation>
</comment>
<protein>
    <recommendedName>
        <fullName evidence="2">RNA helicase</fullName>
        <ecNumber evidence="2">3.6.4.13</ecNumber>
    </recommendedName>
</protein>
<evidence type="ECO:0000256" key="9">
    <source>
        <dbReference type="ARBA" id="ARBA00023242"/>
    </source>
</evidence>
<dbReference type="Proteomes" id="UP000249056">
    <property type="component" value="Unassembled WGS sequence"/>
</dbReference>
<dbReference type="GO" id="GO:0010467">
    <property type="term" value="P:gene expression"/>
    <property type="evidence" value="ECO:0007669"/>
    <property type="project" value="UniProtKB-ARBA"/>
</dbReference>
<dbReference type="PANTHER" id="PTHR47959">
    <property type="entry name" value="ATP-DEPENDENT RNA HELICASE RHLE-RELATED"/>
    <property type="match status" value="1"/>
</dbReference>
<dbReference type="SUPFAM" id="SSF52540">
    <property type="entry name" value="P-loop containing nucleoside triphosphate hydrolases"/>
    <property type="match status" value="1"/>
</dbReference>
<keyword evidence="5" id="KW-0378">Hydrolase</keyword>
<dbReference type="OrthoDB" id="10259640at2759"/>
<dbReference type="GO" id="GO:0003724">
    <property type="term" value="F:RNA helicase activity"/>
    <property type="evidence" value="ECO:0007669"/>
    <property type="project" value="UniProtKB-EC"/>
</dbReference>
<dbReference type="EMBL" id="QKRW01000009">
    <property type="protein sequence ID" value="RAL65734.1"/>
    <property type="molecule type" value="Genomic_DNA"/>
</dbReference>
<dbReference type="AlphaFoldDB" id="A0A395J0W0"/>
<evidence type="ECO:0000256" key="4">
    <source>
        <dbReference type="ARBA" id="ARBA00022741"/>
    </source>
</evidence>
<dbReference type="InterPro" id="IPR014014">
    <property type="entry name" value="RNA_helicase_DEAD_Q_motif"/>
</dbReference>
<organism evidence="15 16">
    <name type="scientific">Monilinia fructigena</name>
    <dbReference type="NCBI Taxonomy" id="38457"/>
    <lineage>
        <taxon>Eukaryota</taxon>
        <taxon>Fungi</taxon>
        <taxon>Dikarya</taxon>
        <taxon>Ascomycota</taxon>
        <taxon>Pezizomycotina</taxon>
        <taxon>Leotiomycetes</taxon>
        <taxon>Helotiales</taxon>
        <taxon>Sclerotiniaceae</taxon>
        <taxon>Monilinia</taxon>
    </lineage>
</organism>
<evidence type="ECO:0000256" key="10">
    <source>
        <dbReference type="ARBA" id="ARBA00047984"/>
    </source>
</evidence>
<feature type="domain" description="Helicase ATP-binding" evidence="13">
    <location>
        <begin position="80"/>
        <end position="154"/>
    </location>
</feature>
<keyword evidence="3" id="KW-0690">Ribosome biogenesis</keyword>
<comment type="caution">
    <text evidence="15">The sequence shown here is derived from an EMBL/GenBank/DDBJ whole genome shotgun (WGS) entry which is preliminary data.</text>
</comment>
<name>A0A395J0W0_9HELO</name>
<dbReference type="GO" id="GO:0042254">
    <property type="term" value="P:ribosome biogenesis"/>
    <property type="evidence" value="ECO:0007669"/>
    <property type="project" value="UniProtKB-KW"/>
</dbReference>
<evidence type="ECO:0000259" key="13">
    <source>
        <dbReference type="PROSITE" id="PS51192"/>
    </source>
</evidence>
<evidence type="ECO:0000256" key="1">
    <source>
        <dbReference type="ARBA" id="ARBA00004123"/>
    </source>
</evidence>
<dbReference type="Gene3D" id="3.40.50.300">
    <property type="entry name" value="P-loop containing nucleotide triphosphate hydrolases"/>
    <property type="match status" value="1"/>
</dbReference>
<feature type="region of interest" description="Disordered" evidence="12">
    <location>
        <begin position="1"/>
        <end position="20"/>
    </location>
</feature>
<dbReference type="GO" id="GO:0005829">
    <property type="term" value="C:cytosol"/>
    <property type="evidence" value="ECO:0007669"/>
    <property type="project" value="TreeGrafter"/>
</dbReference>
<reference evidence="15 16" key="1">
    <citation type="submission" date="2018-06" db="EMBL/GenBank/DDBJ databases">
        <title>Genome Sequence of the Brown Rot Fungal Pathogen Monilinia fructigena.</title>
        <authorList>
            <person name="Landi L."/>
            <person name="De Miccolis Angelini R.M."/>
            <person name="Pollastro S."/>
            <person name="Abate D."/>
            <person name="Faretra F."/>
            <person name="Romanazzi G."/>
        </authorList>
    </citation>
    <scope>NUCLEOTIDE SEQUENCE [LARGE SCALE GENOMIC DNA]</scope>
    <source>
        <strain evidence="15 16">Mfrg269</strain>
    </source>
</reference>
<dbReference type="PROSITE" id="PS51195">
    <property type="entry name" value="Q_MOTIF"/>
    <property type="match status" value="1"/>
</dbReference>
<keyword evidence="4" id="KW-0547">Nucleotide-binding</keyword>
<evidence type="ECO:0000256" key="2">
    <source>
        <dbReference type="ARBA" id="ARBA00012552"/>
    </source>
</evidence>
<evidence type="ECO:0000256" key="12">
    <source>
        <dbReference type="SAM" id="MobiDB-lite"/>
    </source>
</evidence>
<evidence type="ECO:0000256" key="7">
    <source>
        <dbReference type="ARBA" id="ARBA00022840"/>
    </source>
</evidence>
<keyword evidence="8" id="KW-0694">RNA-binding</keyword>
<dbReference type="GO" id="GO:0005524">
    <property type="term" value="F:ATP binding"/>
    <property type="evidence" value="ECO:0007669"/>
    <property type="project" value="UniProtKB-KW"/>
</dbReference>
<dbReference type="PROSITE" id="PS51192">
    <property type="entry name" value="HELICASE_ATP_BIND_1"/>
    <property type="match status" value="1"/>
</dbReference>
<evidence type="ECO:0000259" key="14">
    <source>
        <dbReference type="PROSITE" id="PS51195"/>
    </source>
</evidence>
<keyword evidence="6" id="KW-0347">Helicase</keyword>
<dbReference type="PANTHER" id="PTHR47959:SF1">
    <property type="entry name" value="ATP-DEPENDENT RNA HELICASE DBPA"/>
    <property type="match status" value="1"/>
</dbReference>
<evidence type="ECO:0000256" key="8">
    <source>
        <dbReference type="ARBA" id="ARBA00022884"/>
    </source>
</evidence>
<evidence type="ECO:0000313" key="15">
    <source>
        <dbReference type="EMBL" id="RAL65734.1"/>
    </source>
</evidence>
<keyword evidence="7" id="KW-0067">ATP-binding</keyword>
<dbReference type="InterPro" id="IPR011545">
    <property type="entry name" value="DEAD/DEAH_box_helicase_dom"/>
</dbReference>
<evidence type="ECO:0000256" key="3">
    <source>
        <dbReference type="ARBA" id="ARBA00022517"/>
    </source>
</evidence>
<comment type="catalytic activity">
    <reaction evidence="10">
        <text>ATP + H2O = ADP + phosphate + H(+)</text>
        <dbReference type="Rhea" id="RHEA:13065"/>
        <dbReference type="ChEBI" id="CHEBI:15377"/>
        <dbReference type="ChEBI" id="CHEBI:15378"/>
        <dbReference type="ChEBI" id="CHEBI:30616"/>
        <dbReference type="ChEBI" id="CHEBI:43474"/>
        <dbReference type="ChEBI" id="CHEBI:456216"/>
        <dbReference type="EC" id="3.6.4.13"/>
    </reaction>
</comment>
<dbReference type="InterPro" id="IPR014001">
    <property type="entry name" value="Helicase_ATP-bd"/>
</dbReference>
<evidence type="ECO:0000256" key="11">
    <source>
        <dbReference type="PROSITE-ProRule" id="PRU00552"/>
    </source>
</evidence>